<dbReference type="OrthoDB" id="1654884at2759"/>
<dbReference type="FunFam" id="3.30.420.80:FF:000011">
    <property type="entry name" value="37S ribosomal protein S18, mitochondrial"/>
    <property type="match status" value="1"/>
</dbReference>
<protein>
    <recommendedName>
        <fullName evidence="7">Small ribosomal subunit protein uS11m</fullName>
    </recommendedName>
</protein>
<dbReference type="PANTHER" id="PTHR11759">
    <property type="entry name" value="40S RIBOSOMAL PROTEIN S14/30S RIBOSOMAL PROTEIN S11"/>
    <property type="match status" value="1"/>
</dbReference>
<dbReference type="GO" id="GO:1990904">
    <property type="term" value="C:ribonucleoprotein complex"/>
    <property type="evidence" value="ECO:0007669"/>
    <property type="project" value="UniProtKB-KW"/>
</dbReference>
<comment type="similarity">
    <text evidence="2">Belongs to the universal ribosomal protein uS11 family.</text>
</comment>
<reference evidence="8" key="1">
    <citation type="journal article" date="2014" name="Genome Announc.">
        <title>Genome sequence of the yeast Cyberlindnera fabianii (Hansenula fabianii).</title>
        <authorList>
            <person name="Freel K.C."/>
            <person name="Sarilar V."/>
            <person name="Neuveglise C."/>
            <person name="Devillers H."/>
            <person name="Friedrich A."/>
            <person name="Schacherer J."/>
        </authorList>
    </citation>
    <scope>NUCLEOTIDE SEQUENCE</scope>
    <source>
        <strain evidence="8">YJS4271</strain>
    </source>
</reference>
<evidence type="ECO:0000256" key="1">
    <source>
        <dbReference type="ARBA" id="ARBA00004173"/>
    </source>
</evidence>
<dbReference type="EMBL" id="LK052891">
    <property type="protein sequence ID" value="CDR41009.1"/>
    <property type="molecule type" value="Genomic_DNA"/>
</dbReference>
<dbReference type="GO" id="GO:0005840">
    <property type="term" value="C:ribosome"/>
    <property type="evidence" value="ECO:0007669"/>
    <property type="project" value="UniProtKB-KW"/>
</dbReference>
<evidence type="ECO:0000256" key="3">
    <source>
        <dbReference type="ARBA" id="ARBA00022980"/>
    </source>
</evidence>
<sequence length="234" mass="26445">MLARLFPTRVMATGLRAGAFMPRSKFITRLNIRERRSLTSSSAFSTSIFRRQEDASDLLDAAAKQAKTTPQRLANIVPPSSLSTASEIIHKYILYCNFTKNNTHLTLTALTEDPHYLQKNPNLSYNEKVLYYYRLPQKVKLSVSSGQLGFRKSARGEYEAGFQTAAKMFSLMEERGFLDKNVELTIKNFGKGRQAFVDALKGKEGDHVRPKITKLSDNTKLKFGGTKSPKIRRL</sequence>
<evidence type="ECO:0000256" key="2">
    <source>
        <dbReference type="ARBA" id="ARBA00006194"/>
    </source>
</evidence>
<dbReference type="GO" id="GO:0003735">
    <property type="term" value="F:structural constituent of ribosome"/>
    <property type="evidence" value="ECO:0007669"/>
    <property type="project" value="InterPro"/>
</dbReference>
<dbReference type="Gene3D" id="3.30.420.80">
    <property type="entry name" value="Ribosomal protein S11"/>
    <property type="match status" value="1"/>
</dbReference>
<dbReference type="SUPFAM" id="SSF53137">
    <property type="entry name" value="Translational machinery components"/>
    <property type="match status" value="1"/>
</dbReference>
<dbReference type="PhylomeDB" id="A0A061ATS7"/>
<name>A0A061ATS7_CYBFA</name>
<dbReference type="InterPro" id="IPR001971">
    <property type="entry name" value="Ribosomal_uS11"/>
</dbReference>
<accession>A0A061ATS7</accession>
<dbReference type="VEuPathDB" id="FungiDB:BON22_1179"/>
<proteinExistence type="inferred from homology"/>
<evidence type="ECO:0000256" key="7">
    <source>
        <dbReference type="ARBA" id="ARBA00070326"/>
    </source>
</evidence>
<keyword evidence="5" id="KW-0687">Ribonucleoprotein</keyword>
<evidence type="ECO:0000256" key="4">
    <source>
        <dbReference type="ARBA" id="ARBA00023128"/>
    </source>
</evidence>
<dbReference type="AlphaFoldDB" id="A0A061ATS7"/>
<comment type="subcellular location">
    <subcellularLocation>
        <location evidence="1">Mitochondrion</location>
    </subcellularLocation>
</comment>
<dbReference type="GO" id="GO:0005739">
    <property type="term" value="C:mitochondrion"/>
    <property type="evidence" value="ECO:0007669"/>
    <property type="project" value="UniProtKB-SubCell"/>
</dbReference>
<evidence type="ECO:0000256" key="5">
    <source>
        <dbReference type="ARBA" id="ARBA00023274"/>
    </source>
</evidence>
<dbReference type="GO" id="GO:0006412">
    <property type="term" value="P:translation"/>
    <property type="evidence" value="ECO:0007669"/>
    <property type="project" value="InterPro"/>
</dbReference>
<keyword evidence="3" id="KW-0689">Ribosomal protein</keyword>
<dbReference type="InterPro" id="IPR036967">
    <property type="entry name" value="Ribosomal_uS11_sf"/>
</dbReference>
<evidence type="ECO:0000256" key="6">
    <source>
        <dbReference type="ARBA" id="ARBA00037226"/>
    </source>
</evidence>
<evidence type="ECO:0000313" key="8">
    <source>
        <dbReference type="EMBL" id="CDR41009.1"/>
    </source>
</evidence>
<organism evidence="8">
    <name type="scientific">Cyberlindnera fabianii</name>
    <name type="common">Yeast</name>
    <name type="synonym">Hansenula fabianii</name>
    <dbReference type="NCBI Taxonomy" id="36022"/>
    <lineage>
        <taxon>Eukaryota</taxon>
        <taxon>Fungi</taxon>
        <taxon>Dikarya</taxon>
        <taxon>Ascomycota</taxon>
        <taxon>Saccharomycotina</taxon>
        <taxon>Saccharomycetes</taxon>
        <taxon>Phaffomycetales</taxon>
        <taxon>Phaffomycetaceae</taxon>
        <taxon>Cyberlindnera</taxon>
    </lineage>
</organism>
<keyword evidence="4" id="KW-0496">Mitochondrion</keyword>
<dbReference type="HAMAP" id="MF_01310">
    <property type="entry name" value="Ribosomal_uS11"/>
    <property type="match status" value="1"/>
</dbReference>
<gene>
    <name evidence="8" type="ORF">CYFA0S_06e00188g</name>
</gene>
<comment type="function">
    <text evidence="6">Component of the mitochondrial ribosome (mitoribosome), a dedicated translation machinery responsible for the synthesis of mitochondrial genome-encoded proteins, including at least some of the essential transmembrane subunits of the mitochondrial respiratory chain. The mitoribosomes are attached to the mitochondrial inner membrane and translation products are cotranslationally integrated into the membrane.</text>
</comment>